<feature type="DNA-binding region" description="H-T-H motif" evidence="5">
    <location>
        <begin position="32"/>
        <end position="51"/>
    </location>
</feature>
<keyword evidence="1" id="KW-0678">Repressor</keyword>
<dbReference type="PATRIC" id="fig|913848.6.peg.861"/>
<keyword evidence="4" id="KW-0804">Transcription</keyword>
<reference evidence="7 8" key="1">
    <citation type="journal article" date="2015" name="Genome Announc.">
        <title>Expanding the biotechnology potential of lactobacilli through comparative genomics of 213 strains and associated genera.</title>
        <authorList>
            <person name="Sun Z."/>
            <person name="Harris H.M."/>
            <person name="McCann A."/>
            <person name="Guo C."/>
            <person name="Argimon S."/>
            <person name="Zhang W."/>
            <person name="Yang X."/>
            <person name="Jeffery I.B."/>
            <person name="Cooney J.C."/>
            <person name="Kagawa T.F."/>
            <person name="Liu W."/>
            <person name="Song Y."/>
            <person name="Salvetti E."/>
            <person name="Wrobel A."/>
            <person name="Rasinkangas P."/>
            <person name="Parkhill J."/>
            <person name="Rea M.C."/>
            <person name="O'Sullivan O."/>
            <person name="Ritari J."/>
            <person name="Douillard F.P."/>
            <person name="Paul Ross R."/>
            <person name="Yang R."/>
            <person name="Briner A.E."/>
            <person name="Felis G.E."/>
            <person name="de Vos W.M."/>
            <person name="Barrangou R."/>
            <person name="Klaenhammer T.R."/>
            <person name="Caufield P.W."/>
            <person name="Cui Y."/>
            <person name="Zhang H."/>
            <person name="O'Toole P.W."/>
        </authorList>
    </citation>
    <scope>NUCLEOTIDE SEQUENCE [LARGE SCALE GENOMIC DNA]</scope>
    <source>
        <strain evidence="7 8">DSM 20001</strain>
    </source>
</reference>
<evidence type="ECO:0000256" key="4">
    <source>
        <dbReference type="ARBA" id="ARBA00023163"/>
    </source>
</evidence>
<accession>A0A0R1FFV0</accession>
<dbReference type="Pfam" id="PF00440">
    <property type="entry name" value="TetR_N"/>
    <property type="match status" value="1"/>
</dbReference>
<feature type="domain" description="HTH tetR-type" evidence="6">
    <location>
        <begin position="8"/>
        <end position="69"/>
    </location>
</feature>
<evidence type="ECO:0000259" key="6">
    <source>
        <dbReference type="PROSITE" id="PS50977"/>
    </source>
</evidence>
<evidence type="ECO:0000256" key="1">
    <source>
        <dbReference type="ARBA" id="ARBA00022491"/>
    </source>
</evidence>
<dbReference type="PANTHER" id="PTHR30055">
    <property type="entry name" value="HTH-TYPE TRANSCRIPTIONAL REGULATOR RUTR"/>
    <property type="match status" value="1"/>
</dbReference>
<dbReference type="eggNOG" id="COG1309">
    <property type="taxonomic scope" value="Bacteria"/>
</dbReference>
<dbReference type="Pfam" id="PF02909">
    <property type="entry name" value="TetR_C_1"/>
    <property type="match status" value="1"/>
</dbReference>
<comment type="caution">
    <text evidence="7">The sequence shown here is derived from an EMBL/GenBank/DDBJ whole genome shotgun (WGS) entry which is preliminary data.</text>
</comment>
<keyword evidence="3 5" id="KW-0238">DNA-binding</keyword>
<dbReference type="Proteomes" id="UP000051181">
    <property type="component" value="Unassembled WGS sequence"/>
</dbReference>
<dbReference type="SUPFAM" id="SSF46689">
    <property type="entry name" value="Homeodomain-like"/>
    <property type="match status" value="1"/>
</dbReference>
<evidence type="ECO:0000313" key="7">
    <source>
        <dbReference type="EMBL" id="KRK18090.1"/>
    </source>
</evidence>
<dbReference type="SUPFAM" id="SSF48498">
    <property type="entry name" value="Tetracyclin repressor-like, C-terminal domain"/>
    <property type="match status" value="1"/>
</dbReference>
<dbReference type="PROSITE" id="PS50977">
    <property type="entry name" value="HTH_TETR_2"/>
    <property type="match status" value="1"/>
</dbReference>
<sequence length="222" mass="25233">MKSMANRKIDREQIIAQALKTLGNTHSFTDFSLRKVAADLHVDVSTLYWHFKNKQDILQAMAEAVIEHVELPDTQLEWTVQLKQLFSNIFDVYERYPLAAVLMVETIPSALVRLHLIDHTIGIITTAGINEQTANIAVTSIDFLLTGLMIDLSIENRFRQQITTQQDPGLAEHVKKIHAQAQSHHLEHMQASIKMRNQLSAKQQFEKGLDLIIAGLQQYLAE</sequence>
<dbReference type="PANTHER" id="PTHR30055:SF151">
    <property type="entry name" value="TRANSCRIPTIONAL REGULATORY PROTEIN"/>
    <property type="match status" value="1"/>
</dbReference>
<dbReference type="PRINTS" id="PR00400">
    <property type="entry name" value="TETREPRESSOR"/>
</dbReference>
<dbReference type="GO" id="GO:0045892">
    <property type="term" value="P:negative regulation of DNA-templated transcription"/>
    <property type="evidence" value="ECO:0007669"/>
    <property type="project" value="InterPro"/>
</dbReference>
<dbReference type="GO" id="GO:0000976">
    <property type="term" value="F:transcription cis-regulatory region binding"/>
    <property type="evidence" value="ECO:0007669"/>
    <property type="project" value="TreeGrafter"/>
</dbReference>
<dbReference type="InterPro" id="IPR003012">
    <property type="entry name" value="Tet_transcr_reg_TetR"/>
</dbReference>
<dbReference type="EMBL" id="AZCN01000020">
    <property type="protein sequence ID" value="KRK18090.1"/>
    <property type="molecule type" value="Genomic_DNA"/>
</dbReference>
<evidence type="ECO:0000256" key="3">
    <source>
        <dbReference type="ARBA" id="ARBA00023125"/>
    </source>
</evidence>
<evidence type="ECO:0000313" key="8">
    <source>
        <dbReference type="Proteomes" id="UP000051181"/>
    </source>
</evidence>
<dbReference type="InterPro" id="IPR036271">
    <property type="entry name" value="Tet_transcr_reg_TetR-rel_C_sf"/>
</dbReference>
<evidence type="ECO:0000256" key="5">
    <source>
        <dbReference type="PROSITE-ProRule" id="PRU00335"/>
    </source>
</evidence>
<dbReference type="GO" id="GO:0046677">
    <property type="term" value="P:response to antibiotic"/>
    <property type="evidence" value="ECO:0007669"/>
    <property type="project" value="InterPro"/>
</dbReference>
<dbReference type="AlphaFoldDB" id="A0A0R1FFV0"/>
<dbReference type="InterPro" id="IPR001647">
    <property type="entry name" value="HTH_TetR"/>
</dbReference>
<keyword evidence="2" id="KW-0805">Transcription regulation</keyword>
<organism evidence="7 8">
    <name type="scientific">Loigolactobacillus coryniformis subsp. coryniformis KCTC 3167 = DSM 20001</name>
    <dbReference type="NCBI Taxonomy" id="913848"/>
    <lineage>
        <taxon>Bacteria</taxon>
        <taxon>Bacillati</taxon>
        <taxon>Bacillota</taxon>
        <taxon>Bacilli</taxon>
        <taxon>Lactobacillales</taxon>
        <taxon>Lactobacillaceae</taxon>
        <taxon>Loigolactobacillus</taxon>
    </lineage>
</organism>
<dbReference type="InterPro" id="IPR009057">
    <property type="entry name" value="Homeodomain-like_sf"/>
</dbReference>
<gene>
    <name evidence="7" type="ORF">FD22_GL000831</name>
</gene>
<evidence type="ECO:0000256" key="2">
    <source>
        <dbReference type="ARBA" id="ARBA00023015"/>
    </source>
</evidence>
<protein>
    <submittedName>
        <fullName evidence="7">TetR family transcriptional regulator</fullName>
    </submittedName>
</protein>
<dbReference type="Gene3D" id="1.10.10.60">
    <property type="entry name" value="Homeodomain-like"/>
    <property type="match status" value="1"/>
</dbReference>
<dbReference type="GO" id="GO:0003700">
    <property type="term" value="F:DNA-binding transcription factor activity"/>
    <property type="evidence" value="ECO:0007669"/>
    <property type="project" value="TreeGrafter"/>
</dbReference>
<proteinExistence type="predicted"/>
<dbReference type="InterPro" id="IPR050109">
    <property type="entry name" value="HTH-type_TetR-like_transc_reg"/>
</dbReference>
<dbReference type="Gene3D" id="1.10.357.10">
    <property type="entry name" value="Tetracycline Repressor, domain 2"/>
    <property type="match status" value="1"/>
</dbReference>
<name>A0A0R1FFV0_9LACO</name>
<dbReference type="InterPro" id="IPR004111">
    <property type="entry name" value="Repressor_TetR_C"/>
</dbReference>